<feature type="domain" description="DUF8032" evidence="2">
    <location>
        <begin position="124"/>
        <end position="218"/>
    </location>
</feature>
<protein>
    <recommendedName>
        <fullName evidence="2">DUF8032 domain-containing protein</fullName>
    </recommendedName>
</protein>
<reference evidence="3 5" key="1">
    <citation type="journal article" date="2013" name="Curr. Biol.">
        <title>Shared signatures of parasitism and phylogenomics unite Cryptomycota and microsporidia.</title>
        <authorList>
            <person name="James T.Y."/>
            <person name="Pelin A."/>
            <person name="Bonen L."/>
            <person name="Ahrendt S."/>
            <person name="Sain D."/>
            <person name="Corradi N."/>
            <person name="Stajich J.E."/>
        </authorList>
    </citation>
    <scope>NUCLEOTIDE SEQUENCE [LARGE SCALE GENOMIC DNA]</scope>
    <source>
        <strain evidence="3 5">CSF55</strain>
        <strain evidence="3 5">CSF55</strain>
    </source>
</reference>
<evidence type="ECO:0000256" key="1">
    <source>
        <dbReference type="SAM" id="MobiDB-lite"/>
    </source>
</evidence>
<dbReference type="EMBL" id="ML005249">
    <property type="protein sequence ID" value="RKP19307.1"/>
    <property type="molecule type" value="Genomic_DNA"/>
</dbReference>
<evidence type="ECO:0000313" key="3">
    <source>
        <dbReference type="EMBL" id="EPZ36981.1"/>
    </source>
</evidence>
<dbReference type="AlphaFoldDB" id="A0A075B5D1"/>
<name>A0A075B5D1_ROZAC</name>
<dbReference type="Pfam" id="PF26087">
    <property type="entry name" value="DUF8032"/>
    <property type="match status" value="2"/>
</dbReference>
<dbReference type="PANTHER" id="PTHR22949">
    <property type="entry name" value="WHITE COLLAR 2 PROTEIN WC2"/>
    <property type="match status" value="1"/>
</dbReference>
<feature type="domain" description="DUF8032" evidence="2">
    <location>
        <begin position="253"/>
        <end position="347"/>
    </location>
</feature>
<accession>A0A075B5D1</accession>
<proteinExistence type="predicted"/>
<dbReference type="EMBL" id="KE560384">
    <property type="protein sequence ID" value="EPZ36981.1"/>
    <property type="molecule type" value="Genomic_DNA"/>
</dbReference>
<reference evidence="6" key="2">
    <citation type="journal article" date="2018" name="Nat. Microbiol.">
        <title>Leveraging single-cell genomics to expand the fungal tree of life.</title>
        <authorList>
            <person name="Ahrendt S.R."/>
            <person name="Quandt C.A."/>
            <person name="Ciobanu D."/>
            <person name="Clum A."/>
            <person name="Salamov A."/>
            <person name="Andreopoulos B."/>
            <person name="Cheng J.F."/>
            <person name="Woyke T."/>
            <person name="Pelin A."/>
            <person name="Henrissat B."/>
            <person name="Reynolds N.K."/>
            <person name="Benny G.L."/>
            <person name="Smith M.E."/>
            <person name="James T.Y."/>
            <person name="Grigoriev I.V."/>
        </authorList>
    </citation>
    <scope>NUCLEOTIDE SEQUENCE [LARGE SCALE GENOMIC DNA]</scope>
    <source>
        <strain evidence="6">CSF55</strain>
    </source>
</reference>
<reference evidence="4" key="3">
    <citation type="submission" date="2018-08" db="EMBL/GenBank/DDBJ databases">
        <title>Leveraging single-cell genomics to expand the Fungal Tree of Life.</title>
        <authorList>
            <consortium name="DOE Joint Genome Institute"/>
            <person name="Ahrendt S.R."/>
            <person name="Quandt C.A."/>
            <person name="Ciobanu D."/>
            <person name="Clum A."/>
            <person name="Salamov A."/>
            <person name="Andreopoulos B."/>
            <person name="Cheng J.-F."/>
            <person name="Woyke T."/>
            <person name="Pelin A."/>
            <person name="Henrissat B."/>
            <person name="Reynolds N."/>
            <person name="Benny G.L."/>
            <person name="Smith M.E."/>
            <person name="James T.Y."/>
            <person name="Grigoriev I.V."/>
        </authorList>
    </citation>
    <scope>NUCLEOTIDE SEQUENCE</scope>
    <source>
        <strain evidence="4">CSF55</strain>
    </source>
</reference>
<evidence type="ECO:0000259" key="2">
    <source>
        <dbReference type="Pfam" id="PF26087"/>
    </source>
</evidence>
<feature type="compositionally biased region" description="Basic residues" evidence="1">
    <location>
        <begin position="81"/>
        <end position="94"/>
    </location>
</feature>
<dbReference type="InterPro" id="IPR058345">
    <property type="entry name" value="DUF8032"/>
</dbReference>
<evidence type="ECO:0000313" key="5">
    <source>
        <dbReference type="Proteomes" id="UP000030755"/>
    </source>
</evidence>
<feature type="region of interest" description="Disordered" evidence="1">
    <location>
        <begin position="77"/>
        <end position="105"/>
    </location>
</feature>
<sequence>MYNYPMGMEHLGHSMEANGMGEHHVGGLMEPHDEASLITLSTLLGQHSTGPRNDDGVVEEALSSLSPQQLLELEKNLQQQQKKKKTTSLNKKKQRGENGDPNAPYVITYPSPSTPVVTVRDGVEWITFSYTNKGRITEYTIRIDIENLNADDIPEDFKRENGVYPRAYCAPEQYEGNRWEYETTCNDIAWKLCWMNPSVLTSRRGLIQRAVDSYRNRFDDTRSRRVQRQEKLVNGTLRRRVTESTNLEPKGPKMLTFHWSTRGITSKAKIRVDIDTVDLSDIDETFKINNCVFPQAMLDRESYTSPVKCEYETLCNEIGWKLAYLNANKLAGKRIVLQKAVEAYRMKYDRGKAKDVRNLYRQELYLESLSPAQHDQNTERHEFTEMVAHALAMNNQNLDMDHHHHIHHQINMQSHHEDEYDPRFRQYHHEMHGIPSEAMVHPDYHNQQHYQSYHHEMTEEEQIALMDSLQHQSMSTADLLQNLS</sequence>
<organism evidence="3 5">
    <name type="scientific">Rozella allomycis (strain CSF55)</name>
    <dbReference type="NCBI Taxonomy" id="988480"/>
    <lineage>
        <taxon>Eukaryota</taxon>
        <taxon>Fungi</taxon>
        <taxon>Fungi incertae sedis</taxon>
        <taxon>Cryptomycota</taxon>
        <taxon>Cryptomycota incertae sedis</taxon>
        <taxon>Rozella</taxon>
    </lineage>
</organism>
<evidence type="ECO:0000313" key="4">
    <source>
        <dbReference type="EMBL" id="RKP19307.1"/>
    </source>
</evidence>
<keyword evidence="5" id="KW-1185">Reference proteome</keyword>
<dbReference type="PANTHER" id="PTHR22949:SF0">
    <property type="entry name" value="RE27538P"/>
    <property type="match status" value="1"/>
</dbReference>
<dbReference type="STRING" id="988480.A0A075B5D1"/>
<dbReference type="HOGENOM" id="CLU_563999_0_0_1"/>
<dbReference type="Proteomes" id="UP000030755">
    <property type="component" value="Unassembled WGS sequence"/>
</dbReference>
<gene>
    <name evidence="3" type="ORF">O9G_001426</name>
    <name evidence="4" type="ORF">ROZALSC1DRAFT_29083</name>
</gene>
<dbReference type="OrthoDB" id="5599902at2759"/>
<evidence type="ECO:0000313" key="6">
    <source>
        <dbReference type="Proteomes" id="UP000281549"/>
    </source>
</evidence>
<dbReference type="Proteomes" id="UP000281549">
    <property type="component" value="Unassembled WGS sequence"/>
</dbReference>